<proteinExistence type="predicted"/>
<keyword evidence="4" id="KW-1185">Reference proteome</keyword>
<feature type="region of interest" description="Disordered" evidence="1">
    <location>
        <begin position="1"/>
        <end position="77"/>
    </location>
</feature>
<accession>A0ABD2N2A0</accession>
<gene>
    <name evidence="3" type="ORF">HHI36_014278</name>
</gene>
<dbReference type="AlphaFoldDB" id="A0ABD2N2A0"/>
<evidence type="ECO:0000313" key="3">
    <source>
        <dbReference type="EMBL" id="KAL3272818.1"/>
    </source>
</evidence>
<evidence type="ECO:0000259" key="2">
    <source>
        <dbReference type="Pfam" id="PF13843"/>
    </source>
</evidence>
<dbReference type="EMBL" id="JABFTP020000062">
    <property type="protein sequence ID" value="KAL3272818.1"/>
    <property type="molecule type" value="Genomic_DNA"/>
</dbReference>
<evidence type="ECO:0000256" key="1">
    <source>
        <dbReference type="SAM" id="MobiDB-lite"/>
    </source>
</evidence>
<feature type="domain" description="PiggyBac transposable element-derived protein" evidence="2">
    <location>
        <begin position="121"/>
        <end position="188"/>
    </location>
</feature>
<dbReference type="PANTHER" id="PTHR46599:SF3">
    <property type="entry name" value="PIGGYBAC TRANSPOSABLE ELEMENT-DERIVED PROTEIN 4"/>
    <property type="match status" value="1"/>
</dbReference>
<feature type="compositionally biased region" description="Acidic residues" evidence="1">
    <location>
        <begin position="54"/>
        <end position="69"/>
    </location>
</feature>
<feature type="compositionally biased region" description="Basic and acidic residues" evidence="1">
    <location>
        <begin position="14"/>
        <end position="36"/>
    </location>
</feature>
<name>A0ABD2N2A0_9CUCU</name>
<protein>
    <recommendedName>
        <fullName evidence="2">PiggyBac transposable element-derived protein domain-containing protein</fullName>
    </recommendedName>
</protein>
<dbReference type="InterPro" id="IPR029526">
    <property type="entry name" value="PGBD"/>
</dbReference>
<dbReference type="Pfam" id="PF13843">
    <property type="entry name" value="DDE_Tnp_1_7"/>
    <property type="match status" value="1"/>
</dbReference>
<evidence type="ECO:0000313" key="4">
    <source>
        <dbReference type="Proteomes" id="UP001516400"/>
    </source>
</evidence>
<dbReference type="PANTHER" id="PTHR46599">
    <property type="entry name" value="PIGGYBAC TRANSPOSABLE ELEMENT-DERIVED PROTEIN 4"/>
    <property type="match status" value="1"/>
</dbReference>
<comment type="caution">
    <text evidence="3">The sequence shown here is derived from an EMBL/GenBank/DDBJ whole genome shotgun (WGS) entry which is preliminary data.</text>
</comment>
<dbReference type="Proteomes" id="UP001516400">
    <property type="component" value="Unassembled WGS sequence"/>
</dbReference>
<reference evidence="3 4" key="1">
    <citation type="journal article" date="2021" name="BMC Biol.">
        <title>Horizontally acquired antibacterial genes associated with adaptive radiation of ladybird beetles.</title>
        <authorList>
            <person name="Li H.S."/>
            <person name="Tang X.F."/>
            <person name="Huang Y.H."/>
            <person name="Xu Z.Y."/>
            <person name="Chen M.L."/>
            <person name="Du X.Y."/>
            <person name="Qiu B.Y."/>
            <person name="Chen P.T."/>
            <person name="Zhang W."/>
            <person name="Slipinski A."/>
            <person name="Escalona H.E."/>
            <person name="Waterhouse R.M."/>
            <person name="Zwick A."/>
            <person name="Pang H."/>
        </authorList>
    </citation>
    <scope>NUCLEOTIDE SEQUENCE [LARGE SCALE GENOMIC DNA]</scope>
    <source>
        <strain evidence="3">SYSU2018</strain>
    </source>
</reference>
<organism evidence="3 4">
    <name type="scientific">Cryptolaemus montrouzieri</name>
    <dbReference type="NCBI Taxonomy" id="559131"/>
    <lineage>
        <taxon>Eukaryota</taxon>
        <taxon>Metazoa</taxon>
        <taxon>Ecdysozoa</taxon>
        <taxon>Arthropoda</taxon>
        <taxon>Hexapoda</taxon>
        <taxon>Insecta</taxon>
        <taxon>Pterygota</taxon>
        <taxon>Neoptera</taxon>
        <taxon>Endopterygota</taxon>
        <taxon>Coleoptera</taxon>
        <taxon>Polyphaga</taxon>
        <taxon>Cucujiformia</taxon>
        <taxon>Coccinelloidea</taxon>
        <taxon>Coccinellidae</taxon>
        <taxon>Scymninae</taxon>
        <taxon>Scymnini</taxon>
        <taxon>Cryptolaemus</taxon>
    </lineage>
</organism>
<sequence>MADRKRKFNLNNPKDIDEIQKLLWDDEDDQGQKEFGDESDTDAENNVETREENSETEQSDTSDEEDEIESTNFQENQTYYMGRDKETKWFSSAFPEGRRQAHNITKRLPGVIGEAKTAGKPLECWSQLVSDEILEIIVQSTNQYIDSIKSLFSRARDATPIDLIELKAFIGLLFLIGIWKGYRQSLEDL</sequence>